<evidence type="ECO:0000313" key="2">
    <source>
        <dbReference type="EMBL" id="KAA5540155.1"/>
    </source>
</evidence>
<dbReference type="Gene3D" id="3.30.1490.20">
    <property type="entry name" value="ATP-grasp fold, A domain"/>
    <property type="match status" value="1"/>
</dbReference>
<proteinExistence type="predicted"/>
<dbReference type="Proteomes" id="UP000323426">
    <property type="component" value="Unassembled WGS sequence"/>
</dbReference>
<accession>A0A5M6D4N6</accession>
<comment type="caution">
    <text evidence="2">The sequence shown here is derived from an EMBL/GenBank/DDBJ whole genome shotgun (WGS) entry which is preliminary data.</text>
</comment>
<dbReference type="SUPFAM" id="SSF56059">
    <property type="entry name" value="Glutathione synthetase ATP-binding domain-like"/>
    <property type="match status" value="1"/>
</dbReference>
<dbReference type="InterPro" id="IPR013815">
    <property type="entry name" value="ATP_grasp_subdomain_1"/>
</dbReference>
<name>A0A5M6D4N6_9BACT</name>
<reference evidence="2 3" key="1">
    <citation type="submission" date="2019-09" db="EMBL/GenBank/DDBJ databases">
        <title>Genome sequence and assembly of Adhaeribacter sp.</title>
        <authorList>
            <person name="Chhetri G."/>
        </authorList>
    </citation>
    <scope>NUCLEOTIDE SEQUENCE [LARGE SCALE GENOMIC DNA]</scope>
    <source>
        <strain evidence="2 3">DK36</strain>
    </source>
</reference>
<feature type="domain" description="Prokaryotic glutathione synthetase ATP-binding" evidence="1">
    <location>
        <begin position="131"/>
        <end position="235"/>
    </location>
</feature>
<gene>
    <name evidence="2" type="ORF">F0145_23295</name>
</gene>
<evidence type="ECO:0000259" key="1">
    <source>
        <dbReference type="Pfam" id="PF02955"/>
    </source>
</evidence>
<dbReference type="InterPro" id="IPR004218">
    <property type="entry name" value="GSHS_ATP-bd"/>
</dbReference>
<dbReference type="AlphaFoldDB" id="A0A5M6D4N6"/>
<dbReference type="PANTHER" id="PTHR39217">
    <property type="match status" value="1"/>
</dbReference>
<dbReference type="Gene3D" id="3.40.50.20">
    <property type="match status" value="1"/>
</dbReference>
<keyword evidence="3" id="KW-1185">Reference proteome</keyword>
<protein>
    <recommendedName>
        <fullName evidence="1">Prokaryotic glutathione synthetase ATP-binding domain-containing protein</fullName>
    </recommendedName>
</protein>
<dbReference type="InterPro" id="IPR053191">
    <property type="entry name" value="DcsG_Biosynth_Enzyme"/>
</dbReference>
<sequence>MKLALVTYGDEGKYPGEGTREDVQLHEYLIQKNLAVKYEIWTDPNVNWQQYEAIILKSPWDYFDKVDLFQTWLNNLDQQEVRVLNPTMVVRWNLNKEYLLQVEKAGFATVPTSILKQKSNFKAAPFFEIWHTKNLIVKPVISGGAKNTFVISQSETAIFENQLNQLLQEEAYLVQPFMPEIQNKGEYSLIFFNGYFSHCVLKVPQSGDFRVQHYFGGAIIPTTPPAHILEYAQQLLKQFAPGCLYARVDGLESNGKFRLMELELIEPLLYLLYHGKAFENYYRALRQIL</sequence>
<dbReference type="EMBL" id="VWSF01000028">
    <property type="protein sequence ID" value="KAA5540155.1"/>
    <property type="molecule type" value="Genomic_DNA"/>
</dbReference>
<evidence type="ECO:0000313" key="3">
    <source>
        <dbReference type="Proteomes" id="UP000323426"/>
    </source>
</evidence>
<organism evidence="2 3">
    <name type="scientific">Adhaeribacter rhizoryzae</name>
    <dbReference type="NCBI Taxonomy" id="2607907"/>
    <lineage>
        <taxon>Bacteria</taxon>
        <taxon>Pseudomonadati</taxon>
        <taxon>Bacteroidota</taxon>
        <taxon>Cytophagia</taxon>
        <taxon>Cytophagales</taxon>
        <taxon>Hymenobacteraceae</taxon>
        <taxon>Adhaeribacter</taxon>
    </lineage>
</organism>
<dbReference type="GO" id="GO:0004363">
    <property type="term" value="F:glutathione synthase activity"/>
    <property type="evidence" value="ECO:0007669"/>
    <property type="project" value="InterPro"/>
</dbReference>
<dbReference type="Gene3D" id="3.30.470.20">
    <property type="entry name" value="ATP-grasp fold, B domain"/>
    <property type="match status" value="1"/>
</dbReference>
<dbReference type="GO" id="GO:0005524">
    <property type="term" value="F:ATP binding"/>
    <property type="evidence" value="ECO:0007669"/>
    <property type="project" value="InterPro"/>
</dbReference>
<dbReference type="Pfam" id="PF02955">
    <property type="entry name" value="GSH-S_ATP"/>
    <property type="match status" value="1"/>
</dbReference>
<dbReference type="RefSeq" id="WP_150092554.1">
    <property type="nucleotide sequence ID" value="NZ_VWSF01000028.1"/>
</dbReference>
<dbReference type="PANTHER" id="PTHR39217:SF1">
    <property type="entry name" value="GLUTATHIONE SYNTHETASE"/>
    <property type="match status" value="1"/>
</dbReference>